<dbReference type="PANTHER" id="PTHR39162:SF1">
    <property type="entry name" value="SPORULATION PROTEIN YTFJ"/>
    <property type="match status" value="1"/>
</dbReference>
<dbReference type="AlphaFoldDB" id="A0A062V802"/>
<organism evidence="1 2">
    <name type="scientific">Candidatus Methanoperedens nitratireducens</name>
    <dbReference type="NCBI Taxonomy" id="1392998"/>
    <lineage>
        <taxon>Archaea</taxon>
        <taxon>Methanobacteriati</taxon>
        <taxon>Methanobacteriota</taxon>
        <taxon>Stenosarchaea group</taxon>
        <taxon>Methanomicrobia</taxon>
        <taxon>Methanosarcinales</taxon>
        <taxon>ANME-2 cluster</taxon>
        <taxon>Candidatus Methanoperedentaceae</taxon>
        <taxon>Candidatus Methanoperedens</taxon>
    </lineage>
</organism>
<protein>
    <recommendedName>
        <fullName evidence="3">Sporulation protein YtfJ</fullName>
    </recommendedName>
</protein>
<dbReference type="PIRSF" id="PIRSF021377">
    <property type="entry name" value="YtfJ"/>
    <property type="match status" value="1"/>
</dbReference>
<dbReference type="EMBL" id="JMIY01000001">
    <property type="protein sequence ID" value="KCZ73412.1"/>
    <property type="molecule type" value="Genomic_DNA"/>
</dbReference>
<dbReference type="OrthoDB" id="137775at2157"/>
<evidence type="ECO:0000313" key="2">
    <source>
        <dbReference type="Proteomes" id="UP000027153"/>
    </source>
</evidence>
<reference evidence="1 2" key="1">
    <citation type="journal article" date="2013" name="Nature">
        <title>Anaerobic oxidation of methane coupled to nitrate reduction in a novel archaeal lineage.</title>
        <authorList>
            <person name="Haroon M.F."/>
            <person name="Hu S."/>
            <person name="Shi Y."/>
            <person name="Imelfort M."/>
            <person name="Keller J."/>
            <person name="Hugenholtz P."/>
            <person name="Yuan Z."/>
            <person name="Tyson G.W."/>
        </authorList>
    </citation>
    <scope>NUCLEOTIDE SEQUENCE [LARGE SCALE GENOMIC DNA]</scope>
    <source>
        <strain evidence="1 2">ANME-2d</strain>
    </source>
</reference>
<keyword evidence="2" id="KW-1185">Reference proteome</keyword>
<dbReference type="PANTHER" id="PTHR39162">
    <property type="entry name" value="GLL3345 PROTEIN"/>
    <property type="match status" value="1"/>
</dbReference>
<name>A0A062V802_9EURY</name>
<dbReference type="InterPro" id="IPR014229">
    <property type="entry name" value="Spore_YtfJ"/>
</dbReference>
<dbReference type="Pfam" id="PF09579">
    <property type="entry name" value="Spore_YtfJ"/>
    <property type="match status" value="1"/>
</dbReference>
<accession>A0A062V802</accession>
<evidence type="ECO:0000313" key="1">
    <source>
        <dbReference type="EMBL" id="KCZ73412.1"/>
    </source>
</evidence>
<dbReference type="RefSeq" id="WP_048088830.1">
    <property type="nucleotide sequence ID" value="NZ_JMIY01000001.1"/>
</dbReference>
<dbReference type="Proteomes" id="UP000027153">
    <property type="component" value="Unassembled WGS sequence"/>
</dbReference>
<gene>
    <name evidence="1" type="ORF">ANME2D_00478</name>
</gene>
<sequence length="127" mass="13729">MNAEEIIKTITEEIATMISTKTVIGEHITIDGRIIIPVTRVSFGFGSGGGTGRNKAGEEGIGSGGAGGASIQPIAFLVITPEDVQLLSIKGKGTIARLAEIMPEMMEKYEQVMERRKKEESYRTEEE</sequence>
<comment type="caution">
    <text evidence="1">The sequence shown here is derived from an EMBL/GenBank/DDBJ whole genome shotgun (WGS) entry which is preliminary data.</text>
</comment>
<proteinExistence type="predicted"/>
<evidence type="ECO:0008006" key="3">
    <source>
        <dbReference type="Google" id="ProtNLM"/>
    </source>
</evidence>